<reference evidence="6 7" key="1">
    <citation type="submission" date="2018-03" db="EMBL/GenBank/DDBJ databases">
        <title>The ancient ancestry and fast evolution of plastids.</title>
        <authorList>
            <person name="Moore K.R."/>
            <person name="Magnabosco C."/>
            <person name="Momper L."/>
            <person name="Gold D.A."/>
            <person name="Bosak T."/>
            <person name="Fournier G.P."/>
        </authorList>
    </citation>
    <scope>NUCLEOTIDE SEQUENCE [LARGE SCALE GENOMIC DNA]</scope>
    <source>
        <strain evidence="6 7">CCALA 016</strain>
    </source>
</reference>
<dbReference type="SUPFAM" id="SSF52172">
    <property type="entry name" value="CheY-like"/>
    <property type="match status" value="1"/>
</dbReference>
<dbReference type="PROSITE" id="PS00622">
    <property type="entry name" value="HTH_LUXR_1"/>
    <property type="match status" value="1"/>
</dbReference>
<dbReference type="GO" id="GO:0003677">
    <property type="term" value="F:DNA binding"/>
    <property type="evidence" value="ECO:0007669"/>
    <property type="project" value="UniProtKB-KW"/>
</dbReference>
<dbReference type="SMART" id="SM00448">
    <property type="entry name" value="REC"/>
    <property type="match status" value="1"/>
</dbReference>
<dbReference type="SMART" id="SM00421">
    <property type="entry name" value="HTH_LUXR"/>
    <property type="match status" value="1"/>
</dbReference>
<feature type="domain" description="Response regulatory" evidence="5">
    <location>
        <begin position="5"/>
        <end position="125"/>
    </location>
</feature>
<dbReference type="Pfam" id="PF00196">
    <property type="entry name" value="GerE"/>
    <property type="match status" value="1"/>
</dbReference>
<name>A0A2T1M3T2_9CHRO</name>
<dbReference type="InterPro" id="IPR016032">
    <property type="entry name" value="Sig_transdc_resp-reg_C-effctor"/>
</dbReference>
<dbReference type="SUPFAM" id="SSF46894">
    <property type="entry name" value="C-terminal effector domain of the bipartite response regulators"/>
    <property type="match status" value="1"/>
</dbReference>
<dbReference type="AlphaFoldDB" id="A0A2T1M3T2"/>
<dbReference type="PRINTS" id="PR00038">
    <property type="entry name" value="HTHLUXR"/>
</dbReference>
<evidence type="ECO:0000313" key="7">
    <source>
        <dbReference type="Proteomes" id="UP000239001"/>
    </source>
</evidence>
<sequence length="238" mass="25883">MDKIRIIVIEDHELTRIGLIGALQRRDGIQVVGEASNGIQGLRLLESVKPDVALVDIGLPDIDGIELVRRFKAGVTEETPVIKILMLTMHRSQDSVLAAFAAGADSYCMKDVSVDKLADAIRLTQEGNPWIDPSIANIILQQVRQAAPNGETPLISKQISINAVDADYQKLLKDDPLTERELEILDLIVGGCSNADIAAKLYITVGTVKTHVRNILNKLGADDRTQAAVRALRSGLIH</sequence>
<dbReference type="PANTHER" id="PTHR43214">
    <property type="entry name" value="TWO-COMPONENT RESPONSE REGULATOR"/>
    <property type="match status" value="1"/>
</dbReference>
<reference evidence="6 7" key="2">
    <citation type="submission" date="2018-03" db="EMBL/GenBank/DDBJ databases">
        <authorList>
            <person name="Keele B.F."/>
        </authorList>
    </citation>
    <scope>NUCLEOTIDE SEQUENCE [LARGE SCALE GENOMIC DNA]</scope>
    <source>
        <strain evidence="6 7">CCALA 016</strain>
    </source>
</reference>
<dbReference type="InterPro" id="IPR000792">
    <property type="entry name" value="Tscrpt_reg_LuxR_C"/>
</dbReference>
<evidence type="ECO:0000256" key="2">
    <source>
        <dbReference type="ARBA" id="ARBA00023125"/>
    </source>
</evidence>
<dbReference type="OrthoDB" id="3827286at2"/>
<evidence type="ECO:0000256" key="1">
    <source>
        <dbReference type="ARBA" id="ARBA00022553"/>
    </source>
</evidence>
<dbReference type="CDD" id="cd06170">
    <property type="entry name" value="LuxR_C_like"/>
    <property type="match status" value="1"/>
</dbReference>
<dbReference type="CDD" id="cd17535">
    <property type="entry name" value="REC_NarL-like"/>
    <property type="match status" value="1"/>
</dbReference>
<dbReference type="PROSITE" id="PS50110">
    <property type="entry name" value="RESPONSE_REGULATORY"/>
    <property type="match status" value="1"/>
</dbReference>
<proteinExistence type="predicted"/>
<evidence type="ECO:0000313" key="6">
    <source>
        <dbReference type="EMBL" id="PSF39478.1"/>
    </source>
</evidence>
<dbReference type="InterPro" id="IPR058245">
    <property type="entry name" value="NreC/VraR/RcsB-like_REC"/>
</dbReference>
<dbReference type="Gene3D" id="3.40.50.2300">
    <property type="match status" value="1"/>
</dbReference>
<evidence type="ECO:0000259" key="4">
    <source>
        <dbReference type="PROSITE" id="PS50043"/>
    </source>
</evidence>
<dbReference type="InterPro" id="IPR001789">
    <property type="entry name" value="Sig_transdc_resp-reg_receiver"/>
</dbReference>
<comment type="caution">
    <text evidence="6">The sequence shown here is derived from an EMBL/GenBank/DDBJ whole genome shotgun (WGS) entry which is preliminary data.</text>
</comment>
<dbReference type="RefSeq" id="WP_106455098.1">
    <property type="nucleotide sequence ID" value="NZ_PXOH01000001.1"/>
</dbReference>
<dbReference type="InterPro" id="IPR039420">
    <property type="entry name" value="WalR-like"/>
</dbReference>
<dbReference type="EMBL" id="PXOH01000001">
    <property type="protein sequence ID" value="PSF39478.1"/>
    <property type="molecule type" value="Genomic_DNA"/>
</dbReference>
<organism evidence="6 7">
    <name type="scientific">Aphanothece hegewaldii CCALA 016</name>
    <dbReference type="NCBI Taxonomy" id="2107694"/>
    <lineage>
        <taxon>Bacteria</taxon>
        <taxon>Bacillati</taxon>
        <taxon>Cyanobacteriota</taxon>
        <taxon>Cyanophyceae</taxon>
        <taxon>Oscillatoriophycideae</taxon>
        <taxon>Chroococcales</taxon>
        <taxon>Aphanothecaceae</taxon>
        <taxon>Aphanothece</taxon>
    </lineage>
</organism>
<evidence type="ECO:0000259" key="5">
    <source>
        <dbReference type="PROSITE" id="PS50110"/>
    </source>
</evidence>
<dbReference type="GO" id="GO:0006355">
    <property type="term" value="P:regulation of DNA-templated transcription"/>
    <property type="evidence" value="ECO:0007669"/>
    <property type="project" value="InterPro"/>
</dbReference>
<dbReference type="GO" id="GO:0000160">
    <property type="term" value="P:phosphorelay signal transduction system"/>
    <property type="evidence" value="ECO:0007669"/>
    <property type="project" value="InterPro"/>
</dbReference>
<evidence type="ECO:0000256" key="3">
    <source>
        <dbReference type="PROSITE-ProRule" id="PRU00169"/>
    </source>
</evidence>
<dbReference type="Proteomes" id="UP000239001">
    <property type="component" value="Unassembled WGS sequence"/>
</dbReference>
<protein>
    <submittedName>
        <fullName evidence="6">DNA-binding response regulator</fullName>
    </submittedName>
</protein>
<keyword evidence="2 6" id="KW-0238">DNA-binding</keyword>
<dbReference type="Pfam" id="PF00072">
    <property type="entry name" value="Response_reg"/>
    <property type="match status" value="1"/>
</dbReference>
<accession>A0A2T1M3T2</accession>
<feature type="modified residue" description="4-aspartylphosphate" evidence="3">
    <location>
        <position position="56"/>
    </location>
</feature>
<feature type="domain" description="HTH luxR-type" evidence="4">
    <location>
        <begin position="170"/>
        <end position="235"/>
    </location>
</feature>
<keyword evidence="1 3" id="KW-0597">Phosphoprotein</keyword>
<gene>
    <name evidence="6" type="ORF">C7H19_01440</name>
</gene>
<dbReference type="PROSITE" id="PS50043">
    <property type="entry name" value="HTH_LUXR_2"/>
    <property type="match status" value="1"/>
</dbReference>
<keyword evidence="7" id="KW-1185">Reference proteome</keyword>
<dbReference type="InterPro" id="IPR011006">
    <property type="entry name" value="CheY-like_superfamily"/>
</dbReference>